<evidence type="ECO:0000313" key="15">
    <source>
        <dbReference type="EMBL" id="OAJ53850.1"/>
    </source>
</evidence>
<dbReference type="SMART" id="SM00319">
    <property type="entry name" value="TarH"/>
    <property type="match status" value="1"/>
</dbReference>
<dbReference type="InterPro" id="IPR051310">
    <property type="entry name" value="MCP_chemotaxis"/>
</dbReference>
<dbReference type="PANTHER" id="PTHR43531:SF14">
    <property type="entry name" value="METHYL-ACCEPTING CHEMOTAXIS PROTEIN I-RELATED"/>
    <property type="match status" value="1"/>
</dbReference>
<dbReference type="SUPFAM" id="SSF58104">
    <property type="entry name" value="Methyl-accepting chemotaxis protein (MCP) signaling domain"/>
    <property type="match status" value="1"/>
</dbReference>
<keyword evidence="17" id="KW-1185">Reference proteome</keyword>
<dbReference type="GO" id="GO:0006935">
    <property type="term" value="P:chemotaxis"/>
    <property type="evidence" value="ECO:0007669"/>
    <property type="project" value="UniProtKB-KW"/>
</dbReference>
<dbReference type="FunFam" id="1.10.287.950:FF:000001">
    <property type="entry name" value="Methyl-accepting chemotaxis sensory transducer"/>
    <property type="match status" value="1"/>
</dbReference>
<dbReference type="RefSeq" id="WP_064271096.1">
    <property type="nucleotide sequence ID" value="NZ_LXJZ01000209.1"/>
</dbReference>
<keyword evidence="2" id="KW-1003">Cell membrane</keyword>
<dbReference type="InterPro" id="IPR003660">
    <property type="entry name" value="HAMP_dom"/>
</dbReference>
<organism evidence="16 18">
    <name type="scientific">Paraburkholderia ginsengiterrae</name>
    <dbReference type="NCBI Taxonomy" id="1462993"/>
    <lineage>
        <taxon>Bacteria</taxon>
        <taxon>Pseudomonadati</taxon>
        <taxon>Pseudomonadota</taxon>
        <taxon>Betaproteobacteria</taxon>
        <taxon>Burkholderiales</taxon>
        <taxon>Burkholderiaceae</taxon>
        <taxon>Paraburkholderia</taxon>
    </lineage>
</organism>
<dbReference type="InterPro" id="IPR035440">
    <property type="entry name" value="4HB_MCP_dom_sf"/>
</dbReference>
<keyword evidence="8 12" id="KW-0472">Membrane</keyword>
<dbReference type="InterPro" id="IPR004090">
    <property type="entry name" value="Chemotax_Me-accpt_rcpt"/>
</dbReference>
<keyword evidence="5" id="KW-0997">Cell inner membrane</keyword>
<accession>A0A1A9NGX1</accession>
<dbReference type="CDD" id="cd06225">
    <property type="entry name" value="HAMP"/>
    <property type="match status" value="1"/>
</dbReference>
<dbReference type="GO" id="GO:0007165">
    <property type="term" value="P:signal transduction"/>
    <property type="evidence" value="ECO:0007669"/>
    <property type="project" value="UniProtKB-KW"/>
</dbReference>
<dbReference type="PRINTS" id="PR00260">
    <property type="entry name" value="CHEMTRNSDUCR"/>
</dbReference>
<dbReference type="SUPFAM" id="SSF47170">
    <property type="entry name" value="Aspartate receptor, ligand-binding domain"/>
    <property type="match status" value="1"/>
</dbReference>
<keyword evidence="3" id="KW-0488">Methylation</keyword>
<evidence type="ECO:0000313" key="17">
    <source>
        <dbReference type="Proteomes" id="UP000077961"/>
    </source>
</evidence>
<evidence type="ECO:0000256" key="4">
    <source>
        <dbReference type="ARBA" id="ARBA00022500"/>
    </source>
</evidence>
<evidence type="ECO:0000256" key="6">
    <source>
        <dbReference type="ARBA" id="ARBA00022692"/>
    </source>
</evidence>
<dbReference type="PROSITE" id="PS50111">
    <property type="entry name" value="CHEMOTAXIS_TRANSDUC_2"/>
    <property type="match status" value="1"/>
</dbReference>
<dbReference type="SMART" id="SM00304">
    <property type="entry name" value="HAMP"/>
    <property type="match status" value="1"/>
</dbReference>
<keyword evidence="7 12" id="KW-1133">Transmembrane helix</keyword>
<dbReference type="EMBL" id="LXJZ01000209">
    <property type="protein sequence ID" value="OAJ53850.1"/>
    <property type="molecule type" value="Genomic_DNA"/>
</dbReference>
<dbReference type="Proteomes" id="UP000078116">
    <property type="component" value="Unassembled WGS sequence"/>
</dbReference>
<evidence type="ECO:0000256" key="5">
    <source>
        <dbReference type="ARBA" id="ARBA00022519"/>
    </source>
</evidence>
<dbReference type="CDD" id="cd19407">
    <property type="entry name" value="Tar_Tsr_sensor"/>
    <property type="match status" value="1"/>
</dbReference>
<feature type="transmembrane region" description="Helical" evidence="12">
    <location>
        <begin position="189"/>
        <end position="209"/>
    </location>
</feature>
<feature type="domain" description="Methyl-accepting transducer" evidence="13">
    <location>
        <begin position="268"/>
        <end position="497"/>
    </location>
</feature>
<evidence type="ECO:0000256" key="8">
    <source>
        <dbReference type="ARBA" id="ARBA00023136"/>
    </source>
</evidence>
<dbReference type="InterPro" id="IPR003122">
    <property type="entry name" value="Tar_rcpt_lig-bd"/>
</dbReference>
<comment type="caution">
    <text evidence="16">The sequence shown here is derived from an EMBL/GenBank/DDBJ whole genome shotgun (WGS) entry which is preliminary data.</text>
</comment>
<name>A0A1A9NGX1_9BURK</name>
<protein>
    <submittedName>
        <fullName evidence="16">Chemotaxis protein</fullName>
    </submittedName>
</protein>
<proteinExistence type="inferred from homology"/>
<keyword evidence="4" id="KW-0145">Chemotaxis</keyword>
<dbReference type="Pfam" id="PF02203">
    <property type="entry name" value="TarH"/>
    <property type="match status" value="1"/>
</dbReference>
<evidence type="ECO:0000256" key="1">
    <source>
        <dbReference type="ARBA" id="ARBA00004429"/>
    </source>
</evidence>
<evidence type="ECO:0000256" key="10">
    <source>
        <dbReference type="ARBA" id="ARBA00029447"/>
    </source>
</evidence>
<dbReference type="Gene3D" id="1.10.287.950">
    <property type="entry name" value="Methyl-accepting chemotaxis protein"/>
    <property type="match status" value="1"/>
</dbReference>
<evidence type="ECO:0000313" key="18">
    <source>
        <dbReference type="Proteomes" id="UP000078116"/>
    </source>
</evidence>
<keyword evidence="9 11" id="KW-0807">Transducer</keyword>
<evidence type="ECO:0000256" key="3">
    <source>
        <dbReference type="ARBA" id="ARBA00022481"/>
    </source>
</evidence>
<dbReference type="PANTHER" id="PTHR43531">
    <property type="entry name" value="PROTEIN ICFG"/>
    <property type="match status" value="1"/>
</dbReference>
<gene>
    <name evidence="15" type="ORF">A6V36_10335</name>
    <name evidence="16" type="ORF">A6V37_12505</name>
</gene>
<evidence type="ECO:0000256" key="2">
    <source>
        <dbReference type="ARBA" id="ARBA00022475"/>
    </source>
</evidence>
<dbReference type="Proteomes" id="UP000077961">
    <property type="component" value="Unassembled WGS sequence"/>
</dbReference>
<dbReference type="Gene3D" id="1.20.120.30">
    <property type="entry name" value="Aspartate receptor, ligand-binding domain"/>
    <property type="match status" value="1"/>
</dbReference>
<reference evidence="17 18" key="1">
    <citation type="submission" date="2016-04" db="EMBL/GenBank/DDBJ databases">
        <title>Reclassification of Paraburkholderia panaciterrae (Farh et al. 2015) Dobritsa &amp; Samadpour 2016 as a later homotypic synonym of Paraburkholderia ginsengiterrae (Farh et al. 2015) Dobritsa &amp; Samadpour 2016.</title>
        <authorList>
            <person name="Dobritsa A.P."/>
            <person name="Kutumbaka K."/>
            <person name="Samadpour M."/>
        </authorList>
    </citation>
    <scope>NUCLEOTIDE SEQUENCE [LARGE SCALE GENOMIC DNA]</scope>
    <source>
        <strain evidence="16 18">DCY85</strain>
        <strain evidence="15 17">DCY85-1</strain>
    </source>
</reference>
<dbReference type="InterPro" id="IPR004089">
    <property type="entry name" value="MCPsignal_dom"/>
</dbReference>
<evidence type="ECO:0000256" key="11">
    <source>
        <dbReference type="PROSITE-ProRule" id="PRU00284"/>
    </source>
</evidence>
<dbReference type="Pfam" id="PF00672">
    <property type="entry name" value="HAMP"/>
    <property type="match status" value="1"/>
</dbReference>
<evidence type="ECO:0000256" key="12">
    <source>
        <dbReference type="SAM" id="Phobius"/>
    </source>
</evidence>
<comment type="similarity">
    <text evidence="10">Belongs to the methyl-accepting chemotaxis (MCP) protein family.</text>
</comment>
<evidence type="ECO:0000259" key="13">
    <source>
        <dbReference type="PROSITE" id="PS50111"/>
    </source>
</evidence>
<comment type="subcellular location">
    <subcellularLocation>
        <location evidence="1">Cell inner membrane</location>
        <topology evidence="1">Multi-pass membrane protein</topology>
    </subcellularLocation>
</comment>
<keyword evidence="6 12" id="KW-0812">Transmembrane</keyword>
<dbReference type="GO" id="GO:0004888">
    <property type="term" value="F:transmembrane signaling receptor activity"/>
    <property type="evidence" value="ECO:0007669"/>
    <property type="project" value="InterPro"/>
</dbReference>
<evidence type="ECO:0000256" key="7">
    <source>
        <dbReference type="ARBA" id="ARBA00022989"/>
    </source>
</evidence>
<evidence type="ECO:0000256" key="9">
    <source>
        <dbReference type="ARBA" id="ARBA00023224"/>
    </source>
</evidence>
<feature type="domain" description="HAMP" evidence="14">
    <location>
        <begin position="211"/>
        <end position="263"/>
    </location>
</feature>
<evidence type="ECO:0000313" key="16">
    <source>
        <dbReference type="EMBL" id="OAJ65783.1"/>
    </source>
</evidence>
<dbReference type="EMBL" id="LXKA01000011">
    <property type="protein sequence ID" value="OAJ65783.1"/>
    <property type="molecule type" value="Genomic_DNA"/>
</dbReference>
<evidence type="ECO:0000259" key="14">
    <source>
        <dbReference type="PROSITE" id="PS50885"/>
    </source>
</evidence>
<dbReference type="Pfam" id="PF00015">
    <property type="entry name" value="MCPsignal"/>
    <property type="match status" value="1"/>
</dbReference>
<sequence>MFSKIKVASGLLCVLAAFCVFQLVTVGLGFWSLTRTHDDVGDLSSIALKQVDAVNETTQHLMDARINLSRAGTRMVRGGAEPSDIVQHAREQLTAADESFAAFMSAPKTNDENSARAAALAERYKKLHDALGELVQYLDSNNIQAFLDQPTQSFQDAYLGESHNFVLFGKAASRASLDSIDARMVTFRAVSIVILLALVAGTVGVYTALRRGVVAPLEEAGRHFDRIAQGRLDEPIAARGTNEIGRLFSGLAKMQASVARTVQTVRESADSIHLGADEIATGNADLSARTENQAASLEETASSMEELTATVRQNADHARAANALAETALEATSRGSEVVNEVVDKMRGIAQSSDKIAEIISVIDGIAFQTNILALNAAVEAARAGEQGRGFAVVAGEVRGLAQRSAQSAKEIKTLISESVAEIQGGSALVEHAGEAMSNVSASISRVTQMMAEISASSLEQSTGIEQVNQAVVQMDEMTQQNAALVEQAAAAAASLHQQTQQLKQAVSVFEISESVLRTQHFDGAHEQPADFALPGMRAI</sequence>
<dbReference type="SMART" id="SM00283">
    <property type="entry name" value="MA"/>
    <property type="match status" value="1"/>
</dbReference>
<dbReference type="AlphaFoldDB" id="A0A1A9NGX1"/>
<dbReference type="CDD" id="cd11386">
    <property type="entry name" value="MCP_signal"/>
    <property type="match status" value="1"/>
</dbReference>
<dbReference type="PROSITE" id="PS50885">
    <property type="entry name" value="HAMP"/>
    <property type="match status" value="1"/>
</dbReference>
<dbReference type="STRING" id="1462993.A6V36_10335"/>
<dbReference type="OrthoDB" id="9806477at2"/>
<dbReference type="GO" id="GO:0005886">
    <property type="term" value="C:plasma membrane"/>
    <property type="evidence" value="ECO:0007669"/>
    <property type="project" value="UniProtKB-SubCell"/>
</dbReference>